<comment type="caution">
    <text evidence="1">The sequence shown here is derived from an EMBL/GenBank/DDBJ whole genome shotgun (WGS) entry which is preliminary data.</text>
</comment>
<gene>
    <name evidence="1" type="ORF">M3215_19380</name>
</gene>
<name>A0ACC6AAP6_9BACI</name>
<protein>
    <submittedName>
        <fullName evidence="1">Uncharacterized protein</fullName>
    </submittedName>
</protein>
<dbReference type="Proteomes" id="UP001202289">
    <property type="component" value="Unassembled WGS sequence"/>
</dbReference>
<evidence type="ECO:0000313" key="2">
    <source>
        <dbReference type="Proteomes" id="UP001202289"/>
    </source>
</evidence>
<organism evidence="1 2">
    <name type="scientific">Bacillus cytotoxicus</name>
    <dbReference type="NCBI Taxonomy" id="580165"/>
    <lineage>
        <taxon>Bacteria</taxon>
        <taxon>Bacillati</taxon>
        <taxon>Bacillota</taxon>
        <taxon>Bacilli</taxon>
        <taxon>Bacillales</taxon>
        <taxon>Bacillaceae</taxon>
        <taxon>Bacillus</taxon>
        <taxon>Bacillus cereus group</taxon>
    </lineage>
</organism>
<sequence length="515" mass="61179">MEKWNELFYGFDERMKNLGVFHPLLQLQSKNKLKKYSSLSLGMAVLLYILENMLSKNKPTTNEELTYFLQELLDEAYEEADEVRSVLVDEFLRNNGAPHAFSYYDFTNQKEKSHQFHYIEYDTYDIHDLREKRVQLKLTSVGIELLFKTKEMFNELQISISQLYFKQQMEKGLFDGALRTVHELSLQIQSEKQKMIELQGKIIRDAIKVSKKKELEQQMQRVNEQTKRERKTFLELKQLVEDALNRYYNGELTKKEEKGIDAILEIDYRLKDVISLHLSLFTEKQKLQKVMTESVEALILQAFSVKLNFEKEVMGEIMRNQSNVETLGDVLKPILPLSIPRFFHPARMFDKQKRKKEQEEREELIPVIDEEKIIEQERKEREEREQLEQEQKYLLQLLMQPLLRKEQYTVKEVLDALREEDHEAYERMTKDLFLYSFLVTLHTAETKFEVIPNELLPFVEPLARHLHELTLEHPEYEEIGYVSIDPNGEPITLESGYILVNFTIQRGNAYVLGKN</sequence>
<dbReference type="EMBL" id="JAMBOP010000030">
    <property type="protein sequence ID" value="MCM3737885.1"/>
    <property type="molecule type" value="Genomic_DNA"/>
</dbReference>
<accession>A0ACC6AAP6</accession>
<keyword evidence="2" id="KW-1185">Reference proteome</keyword>
<reference evidence="1" key="1">
    <citation type="submission" date="2022-05" db="EMBL/GenBank/DDBJ databases">
        <title>Comparative Genomics of Spacecraft Associated Microbes.</title>
        <authorList>
            <person name="Tran M.T."/>
            <person name="Wright A."/>
            <person name="Seuylemezian A."/>
            <person name="Eisen J."/>
            <person name="Coil D."/>
        </authorList>
    </citation>
    <scope>NUCLEOTIDE SEQUENCE</scope>
    <source>
        <strain evidence="1">FAIRING 10M-2.2</strain>
    </source>
</reference>
<evidence type="ECO:0000313" key="1">
    <source>
        <dbReference type="EMBL" id="MCM3737885.1"/>
    </source>
</evidence>
<proteinExistence type="predicted"/>